<dbReference type="EMBL" id="LAZR01001452">
    <property type="protein sequence ID" value="KKN44440.1"/>
    <property type="molecule type" value="Genomic_DNA"/>
</dbReference>
<comment type="caution">
    <text evidence="1">The sequence shown here is derived from an EMBL/GenBank/DDBJ whole genome shotgun (WGS) entry which is preliminary data.</text>
</comment>
<protein>
    <submittedName>
        <fullName evidence="1">Uncharacterized protein</fullName>
    </submittedName>
</protein>
<proteinExistence type="predicted"/>
<accession>A0A0F9QK06</accession>
<organism evidence="1">
    <name type="scientific">marine sediment metagenome</name>
    <dbReference type="NCBI Taxonomy" id="412755"/>
    <lineage>
        <taxon>unclassified sequences</taxon>
        <taxon>metagenomes</taxon>
        <taxon>ecological metagenomes</taxon>
    </lineage>
</organism>
<evidence type="ECO:0000313" key="1">
    <source>
        <dbReference type="EMBL" id="KKN44440.1"/>
    </source>
</evidence>
<dbReference type="AlphaFoldDB" id="A0A0F9QK06"/>
<name>A0A0F9QK06_9ZZZZ</name>
<gene>
    <name evidence="1" type="ORF">LCGC14_0693210</name>
</gene>
<reference evidence="1" key="1">
    <citation type="journal article" date="2015" name="Nature">
        <title>Complex archaea that bridge the gap between prokaryotes and eukaryotes.</title>
        <authorList>
            <person name="Spang A."/>
            <person name="Saw J.H."/>
            <person name="Jorgensen S.L."/>
            <person name="Zaremba-Niedzwiedzka K."/>
            <person name="Martijn J."/>
            <person name="Lind A.E."/>
            <person name="van Eijk R."/>
            <person name="Schleper C."/>
            <person name="Guy L."/>
            <person name="Ettema T.J."/>
        </authorList>
    </citation>
    <scope>NUCLEOTIDE SEQUENCE</scope>
</reference>
<sequence length="75" mass="8445">MAKPCSGCGVEHRWGSCSGKPARFPMLRRLAERLRERGWAKLAERQERLWSLDCDTGTLTPVEPDVEARARAGSF</sequence>